<feature type="compositionally biased region" description="Polar residues" evidence="1">
    <location>
        <begin position="67"/>
        <end position="86"/>
    </location>
</feature>
<comment type="caution">
    <text evidence="2">The sequence shown here is derived from an EMBL/GenBank/DDBJ whole genome shotgun (WGS) entry which is preliminary data.</text>
</comment>
<dbReference type="EMBL" id="JAWJWF010000049">
    <property type="protein sequence ID" value="KAK6619276.1"/>
    <property type="molecule type" value="Genomic_DNA"/>
</dbReference>
<evidence type="ECO:0000256" key="1">
    <source>
        <dbReference type="SAM" id="MobiDB-lite"/>
    </source>
</evidence>
<protein>
    <submittedName>
        <fullName evidence="2">Uncharacterized protein</fullName>
    </submittedName>
</protein>
<evidence type="ECO:0000313" key="3">
    <source>
        <dbReference type="Proteomes" id="UP001359485"/>
    </source>
</evidence>
<name>A0ABR1AH28_POLSC</name>
<gene>
    <name evidence="2" type="ORF">RUM44_003658</name>
</gene>
<sequence>MERNGAIAPSTQVPEEREAQEIQFGGLLLLLLRERGRRKEREEREKIVYVTSLNVAARLPSGHHITRTNNADLSSVESDQEGTTQPALRRIHGLKEKTEPSSGTRADSSRTSRDGLMPGGEAHGEAGRKAASIADRNVPFDLIILVGSAGCQYRRYSPASDIAGYLNGRQANDFFF</sequence>
<proteinExistence type="predicted"/>
<accession>A0ABR1AH28</accession>
<evidence type="ECO:0000313" key="2">
    <source>
        <dbReference type="EMBL" id="KAK6619276.1"/>
    </source>
</evidence>
<reference evidence="2 3" key="1">
    <citation type="submission" date="2023-09" db="EMBL/GenBank/DDBJ databases">
        <title>Genomes of two closely related lineages of the louse Polyplax serrata with different host specificities.</title>
        <authorList>
            <person name="Martinu J."/>
            <person name="Tarabai H."/>
            <person name="Stefka J."/>
            <person name="Hypsa V."/>
        </authorList>
    </citation>
    <scope>NUCLEOTIDE SEQUENCE [LARGE SCALE GENOMIC DNA]</scope>
    <source>
        <strain evidence="2">98ZLc_SE</strain>
    </source>
</reference>
<feature type="region of interest" description="Disordered" evidence="1">
    <location>
        <begin position="64"/>
        <end position="130"/>
    </location>
</feature>
<organism evidence="2 3">
    <name type="scientific">Polyplax serrata</name>
    <name type="common">Common mouse louse</name>
    <dbReference type="NCBI Taxonomy" id="468196"/>
    <lineage>
        <taxon>Eukaryota</taxon>
        <taxon>Metazoa</taxon>
        <taxon>Ecdysozoa</taxon>
        <taxon>Arthropoda</taxon>
        <taxon>Hexapoda</taxon>
        <taxon>Insecta</taxon>
        <taxon>Pterygota</taxon>
        <taxon>Neoptera</taxon>
        <taxon>Paraneoptera</taxon>
        <taxon>Psocodea</taxon>
        <taxon>Troctomorpha</taxon>
        <taxon>Phthiraptera</taxon>
        <taxon>Anoplura</taxon>
        <taxon>Polyplacidae</taxon>
        <taxon>Polyplax</taxon>
    </lineage>
</organism>
<keyword evidence="3" id="KW-1185">Reference proteome</keyword>
<dbReference type="Proteomes" id="UP001359485">
    <property type="component" value="Unassembled WGS sequence"/>
</dbReference>